<dbReference type="SUPFAM" id="SSF49299">
    <property type="entry name" value="PKD domain"/>
    <property type="match status" value="1"/>
</dbReference>
<dbReference type="InterPro" id="IPR036415">
    <property type="entry name" value="Lamin_tail_dom_sf"/>
</dbReference>
<dbReference type="InterPro" id="IPR001322">
    <property type="entry name" value="Lamin_tail_dom"/>
</dbReference>
<evidence type="ECO:0000259" key="2">
    <source>
        <dbReference type="PROSITE" id="PS51841"/>
    </source>
</evidence>
<dbReference type="InterPro" id="IPR035986">
    <property type="entry name" value="PKD_dom_sf"/>
</dbReference>
<reference evidence="3" key="1">
    <citation type="submission" date="2018-05" db="EMBL/GenBank/DDBJ databases">
        <authorList>
            <person name="Lanie J.A."/>
            <person name="Ng W.-L."/>
            <person name="Kazmierczak K.M."/>
            <person name="Andrzejewski T.M."/>
            <person name="Davidsen T.M."/>
            <person name="Wayne K.J."/>
            <person name="Tettelin H."/>
            <person name="Glass J.I."/>
            <person name="Rusch D."/>
            <person name="Podicherti R."/>
            <person name="Tsui H.-C.T."/>
            <person name="Winkler M.E."/>
        </authorList>
    </citation>
    <scope>NUCLEOTIDE SEQUENCE</scope>
</reference>
<gene>
    <name evidence="3" type="ORF">METZ01_LOCUS353849</name>
</gene>
<proteinExistence type="predicted"/>
<dbReference type="AlphaFoldDB" id="A0A382RUZ1"/>
<dbReference type="SMART" id="SM00089">
    <property type="entry name" value="PKD"/>
    <property type="match status" value="1"/>
</dbReference>
<dbReference type="InterPro" id="IPR013783">
    <property type="entry name" value="Ig-like_fold"/>
</dbReference>
<dbReference type="Pfam" id="PF18911">
    <property type="entry name" value="PKD_4"/>
    <property type="match status" value="1"/>
</dbReference>
<dbReference type="Gene3D" id="2.60.40.10">
    <property type="entry name" value="Immunoglobulins"/>
    <property type="match status" value="1"/>
</dbReference>
<evidence type="ECO:0000259" key="1">
    <source>
        <dbReference type="PROSITE" id="PS50093"/>
    </source>
</evidence>
<dbReference type="Pfam" id="PF00932">
    <property type="entry name" value="LTD"/>
    <property type="match status" value="1"/>
</dbReference>
<dbReference type="InterPro" id="IPR022409">
    <property type="entry name" value="PKD/Chitinase_dom"/>
</dbReference>
<dbReference type="CDD" id="cd00146">
    <property type="entry name" value="PKD"/>
    <property type="match status" value="1"/>
</dbReference>
<evidence type="ECO:0000313" key="3">
    <source>
        <dbReference type="EMBL" id="SVD00995.1"/>
    </source>
</evidence>
<dbReference type="Gene3D" id="2.60.40.1260">
    <property type="entry name" value="Lamin Tail domain"/>
    <property type="match status" value="1"/>
</dbReference>
<accession>A0A382RUZ1</accession>
<sequence>YYPLLESTTNVVSASPVDLPGTVDVEFRADITENAVIPLIIDFYDVTAVENTAIDSFHWDFGDGNTSSEQHPTHSYADYGVYTVSLIVYGAEASDSLTKENYITNLLYDAIINEIIQNPLQVNDSEGEWFEVFNPTTFDIDLEGWTIKDVSTSQNPADAENHIISTSIIIEPGEYIVLGINSNMSTNGGVTVDYQYSDISLMNSSDALILIDPYGNTRDSVAYDNGATFPDPNGASMALLDPDLDNSLGSNWVQSTLAYGDGDKGTPGRANFFAEMSFDDATDNSITFNKEDSSDWTLPENQDHISDNIVITRQNSQG</sequence>
<feature type="non-terminal residue" evidence="3">
    <location>
        <position position="1"/>
    </location>
</feature>
<name>A0A382RUZ1_9ZZZZ</name>
<feature type="domain" description="LTD" evidence="2">
    <location>
        <begin position="94"/>
        <end position="225"/>
    </location>
</feature>
<protein>
    <recommendedName>
        <fullName evidence="4">PKD domain-containing protein</fullName>
    </recommendedName>
</protein>
<organism evidence="3">
    <name type="scientific">marine metagenome</name>
    <dbReference type="NCBI Taxonomy" id="408172"/>
    <lineage>
        <taxon>unclassified sequences</taxon>
        <taxon>metagenomes</taxon>
        <taxon>ecological metagenomes</taxon>
    </lineage>
</organism>
<dbReference type="PROSITE" id="PS51841">
    <property type="entry name" value="LTD"/>
    <property type="match status" value="1"/>
</dbReference>
<dbReference type="InterPro" id="IPR000601">
    <property type="entry name" value="PKD_dom"/>
</dbReference>
<dbReference type="PROSITE" id="PS50093">
    <property type="entry name" value="PKD"/>
    <property type="match status" value="1"/>
</dbReference>
<dbReference type="SUPFAM" id="SSF74853">
    <property type="entry name" value="Lamin A/C globular tail domain"/>
    <property type="match status" value="1"/>
</dbReference>
<evidence type="ECO:0008006" key="4">
    <source>
        <dbReference type="Google" id="ProtNLM"/>
    </source>
</evidence>
<dbReference type="EMBL" id="UINC01124088">
    <property type="protein sequence ID" value="SVD00995.1"/>
    <property type="molecule type" value="Genomic_DNA"/>
</dbReference>
<feature type="non-terminal residue" evidence="3">
    <location>
        <position position="318"/>
    </location>
</feature>
<feature type="domain" description="PKD" evidence="1">
    <location>
        <begin position="56"/>
        <end position="88"/>
    </location>
</feature>